<dbReference type="PIRSF" id="PIRSF016202">
    <property type="entry name" value="PH1107"/>
    <property type="match status" value="1"/>
</dbReference>
<keyword evidence="2" id="KW-0808">Transferase</keyword>
<sequence length="310" mass="35434">MGFVRHPKNPILLPDKYHTWEDMAVFNPGATFFRGKFHLLYRAIGEYVNYVSSIGHAISEDGINFTRDPEPVIVPEKDYEQYGIEDLRINPLEGSFYLTHTILGCPANKGGEPHRVGLIKTNDFIKFERLGVITPKEICSRNGVLFPEKINDRYVLLHRPLYSAGSQRNGRTIAPEIWISFSHDLLLWKDTQPLLKPQYWWENYKIGSGPPPIKTNKGWLLIYHGVDQERVYRVGAVLLDLADPRKVIFRTKEPILEPKEEYELFGDVPNVVFPTGLVEKDGLLYLYYGAADKTVCLATASLEKLLSSLK</sequence>
<dbReference type="CDD" id="cd18614">
    <property type="entry name" value="GH130"/>
    <property type="match status" value="1"/>
</dbReference>
<protein>
    <submittedName>
        <fullName evidence="4">Glycosidase</fullName>
    </submittedName>
</protein>
<keyword evidence="4" id="KW-0326">Glycosidase</keyword>
<evidence type="ECO:0000256" key="1">
    <source>
        <dbReference type="ARBA" id="ARBA00022676"/>
    </source>
</evidence>
<evidence type="ECO:0000256" key="2">
    <source>
        <dbReference type="ARBA" id="ARBA00022679"/>
    </source>
</evidence>
<evidence type="ECO:0000313" key="5">
    <source>
        <dbReference type="Proteomes" id="UP000229631"/>
    </source>
</evidence>
<keyword evidence="4" id="KW-0378">Hydrolase</keyword>
<name>A0A2M7BAS2_9BACT</name>
<dbReference type="GO" id="GO:0016757">
    <property type="term" value="F:glycosyltransferase activity"/>
    <property type="evidence" value="ECO:0007669"/>
    <property type="project" value="UniProtKB-KW"/>
</dbReference>
<comment type="similarity">
    <text evidence="3">Belongs to the glycosyl hydrolase 130 family.</text>
</comment>
<dbReference type="InterPro" id="IPR023296">
    <property type="entry name" value="Glyco_hydro_beta-prop_sf"/>
</dbReference>
<dbReference type="SUPFAM" id="SSF75005">
    <property type="entry name" value="Arabinanase/levansucrase/invertase"/>
    <property type="match status" value="1"/>
</dbReference>
<dbReference type="GO" id="GO:0016798">
    <property type="term" value="F:hydrolase activity, acting on glycosyl bonds"/>
    <property type="evidence" value="ECO:0007669"/>
    <property type="project" value="UniProtKB-KW"/>
</dbReference>
<proteinExistence type="inferred from homology"/>
<dbReference type="EMBL" id="PEVC01000061">
    <property type="protein sequence ID" value="PIV00194.1"/>
    <property type="molecule type" value="Genomic_DNA"/>
</dbReference>
<dbReference type="Gene3D" id="2.115.10.20">
    <property type="entry name" value="Glycosyl hydrolase domain, family 43"/>
    <property type="match status" value="1"/>
</dbReference>
<comment type="caution">
    <text evidence="4">The sequence shown here is derived from an EMBL/GenBank/DDBJ whole genome shotgun (WGS) entry which is preliminary data.</text>
</comment>
<evidence type="ECO:0000313" key="4">
    <source>
        <dbReference type="EMBL" id="PIV00194.1"/>
    </source>
</evidence>
<gene>
    <name evidence="4" type="ORF">COS54_03650</name>
</gene>
<dbReference type="InterPro" id="IPR007184">
    <property type="entry name" value="Mannoside_phosphorylase"/>
</dbReference>
<keyword evidence="1" id="KW-0328">Glycosyltransferase</keyword>
<organism evidence="4 5">
    <name type="scientific">Candidatus Shapirobacteria bacterium CG03_land_8_20_14_0_80_39_12</name>
    <dbReference type="NCBI Taxonomy" id="1974879"/>
    <lineage>
        <taxon>Bacteria</taxon>
        <taxon>Candidatus Shapironibacteriota</taxon>
    </lineage>
</organism>
<dbReference type="PANTHER" id="PTHR34106">
    <property type="entry name" value="GLYCOSIDASE"/>
    <property type="match status" value="1"/>
</dbReference>
<reference evidence="5" key="1">
    <citation type="submission" date="2017-09" db="EMBL/GenBank/DDBJ databases">
        <title>Depth-based differentiation of microbial function through sediment-hosted aquifers and enrichment of novel symbionts in the deep terrestrial subsurface.</title>
        <authorList>
            <person name="Probst A.J."/>
            <person name="Ladd B."/>
            <person name="Jarett J.K."/>
            <person name="Geller-Mcgrath D.E."/>
            <person name="Sieber C.M.K."/>
            <person name="Emerson J.B."/>
            <person name="Anantharaman K."/>
            <person name="Thomas B.C."/>
            <person name="Malmstrom R."/>
            <person name="Stieglmeier M."/>
            <person name="Klingl A."/>
            <person name="Woyke T."/>
            <person name="Ryan C.M."/>
            <person name="Banfield J.F."/>
        </authorList>
    </citation>
    <scope>NUCLEOTIDE SEQUENCE [LARGE SCALE GENOMIC DNA]</scope>
</reference>
<evidence type="ECO:0000256" key="3">
    <source>
        <dbReference type="ARBA" id="ARBA00024356"/>
    </source>
</evidence>
<dbReference type="PANTHER" id="PTHR34106:SF5">
    <property type="entry name" value="GLYCOSIDASE"/>
    <property type="match status" value="1"/>
</dbReference>
<accession>A0A2M7BAS2</accession>
<dbReference type="AlphaFoldDB" id="A0A2M7BAS2"/>
<dbReference type="Pfam" id="PF04041">
    <property type="entry name" value="Glyco_hydro_130"/>
    <property type="match status" value="1"/>
</dbReference>
<dbReference type="Proteomes" id="UP000229631">
    <property type="component" value="Unassembled WGS sequence"/>
</dbReference>